<evidence type="ECO:0000313" key="2">
    <source>
        <dbReference type="EMBL" id="QEA08335.1"/>
    </source>
</evidence>
<dbReference type="InterPro" id="IPR022549">
    <property type="entry name" value="DUF3627"/>
</dbReference>
<protein>
    <recommendedName>
        <fullName evidence="1">DUF3627 domain-containing protein</fullName>
    </recommendedName>
</protein>
<dbReference type="EMBL" id="MN081869">
    <property type="protein sequence ID" value="QEA08335.1"/>
    <property type="molecule type" value="Genomic_DNA"/>
</dbReference>
<accession>A0A5B8RM56</accession>
<dbReference type="Pfam" id="PF12299">
    <property type="entry name" value="DUF3627"/>
    <property type="match status" value="1"/>
</dbReference>
<proteinExistence type="predicted"/>
<name>A0A5B8RM56_9VIRU</name>
<organism evidence="2">
    <name type="scientific">Iridovirus Liz-CrIV</name>
    <dbReference type="NCBI Taxonomy" id="2594309"/>
    <lineage>
        <taxon>Viruses</taxon>
        <taxon>Varidnaviria</taxon>
        <taxon>Bamfordvirae</taxon>
        <taxon>Nucleocytoviricota</taxon>
        <taxon>Megaviricetes</taxon>
        <taxon>Pimascovirales</taxon>
        <taxon>Pimascovirales incertae sedis</taxon>
        <taxon>Iridoviridae</taxon>
    </lineage>
</organism>
<feature type="domain" description="DUF3627" evidence="1">
    <location>
        <begin position="11"/>
        <end position="76"/>
    </location>
</feature>
<evidence type="ECO:0000259" key="1">
    <source>
        <dbReference type="Pfam" id="PF12299"/>
    </source>
</evidence>
<reference evidence="2" key="1">
    <citation type="journal article" date="2019" name="Viruses">
        <title>Detection and Characterization of Invertebrate Iridoviruses Found in Reptiles and Prey Insects in Europe over the Past Two Decades.</title>
        <authorList>
            <person name="Papp T."/>
            <person name="Marschang R.E."/>
        </authorList>
    </citation>
    <scope>NUCLEOTIDE SEQUENCE</scope>
    <source>
        <strain evidence="2">Liz-CrIV</strain>
    </source>
</reference>
<sequence length="77" mass="9065">MMLKMKIDSEESLDIAVEDRSLKVDCVPQRERFIILKKNISANSGYYVMRGQDSYINQKLIGHRMRYPRMTIVLDIV</sequence>